<dbReference type="AlphaFoldDB" id="A0AAW0QS74"/>
<feature type="domain" description="PRISE-like Rossmann-fold" evidence="1">
    <location>
        <begin position="221"/>
        <end position="428"/>
    </location>
</feature>
<name>A0AAW0QS74_9PEZI</name>
<keyword evidence="3" id="KW-1185">Reference proteome</keyword>
<gene>
    <name evidence="2" type="ORF">PG999_008365</name>
</gene>
<dbReference type="SUPFAM" id="SSF51735">
    <property type="entry name" value="NAD(P)-binding Rossmann-fold domains"/>
    <property type="match status" value="1"/>
</dbReference>
<accession>A0AAW0QS74</accession>
<feature type="domain" description="PRISE-like Rossmann-fold" evidence="1">
    <location>
        <begin position="6"/>
        <end position="203"/>
    </location>
</feature>
<dbReference type="InterPro" id="IPR036291">
    <property type="entry name" value="NAD(P)-bd_dom_sf"/>
</dbReference>
<dbReference type="PANTHER" id="PTHR32487">
    <property type="entry name" value="3-OXO-DELTA(4,5)-STEROID 5-BETA-REDUCTASE"/>
    <property type="match status" value="1"/>
</dbReference>
<dbReference type="InterPro" id="IPR055222">
    <property type="entry name" value="PRISE-like_Rossmann-fold"/>
</dbReference>
<protein>
    <recommendedName>
        <fullName evidence="1">PRISE-like Rossmann-fold domain-containing protein</fullName>
    </recommendedName>
</protein>
<evidence type="ECO:0000313" key="3">
    <source>
        <dbReference type="Proteomes" id="UP001392437"/>
    </source>
</evidence>
<dbReference type="Gene3D" id="3.40.50.720">
    <property type="entry name" value="NAD(P)-binding Rossmann-like Domain"/>
    <property type="match status" value="2"/>
</dbReference>
<dbReference type="Proteomes" id="UP001392437">
    <property type="component" value="Unassembled WGS sequence"/>
</dbReference>
<evidence type="ECO:0000313" key="2">
    <source>
        <dbReference type="EMBL" id="KAK8105006.1"/>
    </source>
</evidence>
<dbReference type="PANTHER" id="PTHR32487:SF4">
    <property type="entry name" value="SIRQ PROTEIN"/>
    <property type="match status" value="1"/>
</dbReference>
<sequence length="429" mass="46766">MSENHAIVFGASGLIGWAMVDQLLASYPTPGTFASVTAVANRPIDLAEAHWPKPEAGRPDLRLVSGVDLRGDVGSLADTLKQQAPNADKITHIYYFVFTAIGQDLEEEVTVNKKMLQNVIDGVSSLSQNLKFVVFPGGTRGYGIYIPGGTFSAPLKEDMVNNLPADYAKTVAYPQFRNVLTEACRGKSWTWCEICPDAIVSFPEHYTRYNGPEVLTDFLLVKIGFTPNGSQFSLALHWAQYLSLYAYNHGIGPRTQAEGGPAKDKAAAVEVPFPGVTAGYESLCSPVSASTIAHLAIYAGQNPERCGDGRLFNIADSDAPSKMRDIWPHLAAWFGLVGTGPEARSDTEPLPSEYVERYQAVFGEHGLGNAVRGGVGAGRKQLDSVGSWLTFDRQLSLDRLRDAGFKEWRDPIDGWLEAFEMFRKAGLIL</sequence>
<organism evidence="2 3">
    <name type="scientific">Apiospora kogelbergensis</name>
    <dbReference type="NCBI Taxonomy" id="1337665"/>
    <lineage>
        <taxon>Eukaryota</taxon>
        <taxon>Fungi</taxon>
        <taxon>Dikarya</taxon>
        <taxon>Ascomycota</taxon>
        <taxon>Pezizomycotina</taxon>
        <taxon>Sordariomycetes</taxon>
        <taxon>Xylariomycetidae</taxon>
        <taxon>Amphisphaeriales</taxon>
        <taxon>Apiosporaceae</taxon>
        <taxon>Apiospora</taxon>
    </lineage>
</organism>
<dbReference type="EMBL" id="JAQQWP010000008">
    <property type="protein sequence ID" value="KAK8105006.1"/>
    <property type="molecule type" value="Genomic_DNA"/>
</dbReference>
<proteinExistence type="predicted"/>
<evidence type="ECO:0000259" key="1">
    <source>
        <dbReference type="Pfam" id="PF22917"/>
    </source>
</evidence>
<dbReference type="Pfam" id="PF22917">
    <property type="entry name" value="PRISE"/>
    <property type="match status" value="2"/>
</dbReference>
<reference evidence="2 3" key="1">
    <citation type="submission" date="2023-01" db="EMBL/GenBank/DDBJ databases">
        <title>Analysis of 21 Apiospora genomes using comparative genomics revels a genus with tremendous synthesis potential of carbohydrate active enzymes and secondary metabolites.</title>
        <authorList>
            <person name="Sorensen T."/>
        </authorList>
    </citation>
    <scope>NUCLEOTIDE SEQUENCE [LARGE SCALE GENOMIC DNA]</scope>
    <source>
        <strain evidence="2 3">CBS 117206</strain>
    </source>
</reference>
<comment type="caution">
    <text evidence="2">The sequence shown here is derived from an EMBL/GenBank/DDBJ whole genome shotgun (WGS) entry which is preliminary data.</text>
</comment>